<dbReference type="InterPro" id="IPR036397">
    <property type="entry name" value="RNaseH_sf"/>
</dbReference>
<dbReference type="InterPro" id="IPR012337">
    <property type="entry name" value="RNaseH-like_sf"/>
</dbReference>
<feature type="region of interest" description="Disordered" evidence="2">
    <location>
        <begin position="570"/>
        <end position="594"/>
    </location>
</feature>
<evidence type="ECO:0000259" key="3">
    <source>
        <dbReference type="PROSITE" id="PS50994"/>
    </source>
</evidence>
<dbReference type="EMBL" id="CP034205">
    <property type="protein sequence ID" value="QBZ57638.1"/>
    <property type="molecule type" value="Genomic_DNA"/>
</dbReference>
<dbReference type="Gene3D" id="3.30.420.10">
    <property type="entry name" value="Ribonuclease H-like superfamily/Ribonuclease H"/>
    <property type="match status" value="1"/>
</dbReference>
<feature type="compositionally biased region" description="Low complexity" evidence="2">
    <location>
        <begin position="493"/>
        <end position="509"/>
    </location>
</feature>
<feature type="compositionally biased region" description="Basic and acidic residues" evidence="2">
    <location>
        <begin position="1083"/>
        <end position="1101"/>
    </location>
</feature>
<dbReference type="GO" id="GO:0015074">
    <property type="term" value="P:DNA integration"/>
    <property type="evidence" value="ECO:0007669"/>
    <property type="project" value="InterPro"/>
</dbReference>
<feature type="region of interest" description="Disordered" evidence="2">
    <location>
        <begin position="236"/>
        <end position="266"/>
    </location>
</feature>
<reference evidence="4 5" key="1">
    <citation type="journal article" date="2019" name="Mol. Biol. Evol.">
        <title>Blast fungal genomes show frequent chromosomal changes, gene gains and losses, and effector gene turnover.</title>
        <authorList>
            <person name="Gomez Luciano L.B."/>
            <person name="Jason Tsai I."/>
            <person name="Chuma I."/>
            <person name="Tosa Y."/>
            <person name="Chen Y.H."/>
            <person name="Li J.Y."/>
            <person name="Li M.Y."/>
            <person name="Jade Lu M.Y."/>
            <person name="Nakayashiki H."/>
            <person name="Li W.H."/>
        </authorList>
    </citation>
    <scope>NUCLEOTIDE SEQUENCE [LARGE SCALE GENOMIC DNA]</scope>
    <source>
        <strain evidence="4">MZ5-1-6</strain>
    </source>
</reference>
<dbReference type="InterPro" id="IPR050951">
    <property type="entry name" value="Retrovirus_Pol_polyprotein"/>
</dbReference>
<feature type="region of interest" description="Disordered" evidence="2">
    <location>
        <begin position="1077"/>
        <end position="1118"/>
    </location>
</feature>
<keyword evidence="1" id="KW-0694">RNA-binding</keyword>
<feature type="region of interest" description="Disordered" evidence="2">
    <location>
        <begin position="181"/>
        <end position="200"/>
    </location>
</feature>
<name>A0A4P7N542_PYROR</name>
<evidence type="ECO:0000313" key="4">
    <source>
        <dbReference type="EMBL" id="QBZ57638.1"/>
    </source>
</evidence>
<feature type="compositionally biased region" description="Basic and acidic residues" evidence="2">
    <location>
        <begin position="1109"/>
        <end position="1118"/>
    </location>
</feature>
<dbReference type="PANTHER" id="PTHR37984:SF5">
    <property type="entry name" value="PROTEIN NYNRIN-LIKE"/>
    <property type="match status" value="1"/>
</dbReference>
<dbReference type="Proteomes" id="UP000294847">
    <property type="component" value="Chromosome 2"/>
</dbReference>
<gene>
    <name evidence="4" type="ORF">PoMZ_02571</name>
</gene>
<dbReference type="PROSITE" id="PS50994">
    <property type="entry name" value="INTEGRASE"/>
    <property type="match status" value="1"/>
</dbReference>
<protein>
    <recommendedName>
        <fullName evidence="3">Integrase catalytic domain-containing protein</fullName>
    </recommendedName>
</protein>
<proteinExistence type="predicted"/>
<feature type="domain" description="Integrase catalytic" evidence="3">
    <location>
        <begin position="813"/>
        <end position="981"/>
    </location>
</feature>
<dbReference type="InterPro" id="IPR001584">
    <property type="entry name" value="Integrase_cat-core"/>
</dbReference>
<accession>A0A4P7N542</accession>
<evidence type="ECO:0000256" key="1">
    <source>
        <dbReference type="ARBA" id="ARBA00022884"/>
    </source>
</evidence>
<evidence type="ECO:0000256" key="2">
    <source>
        <dbReference type="SAM" id="MobiDB-lite"/>
    </source>
</evidence>
<sequence>MASTSNTPPTRDEDQHEFEEQHLPIARLLRTPAWTKMIETSGISDTQWLRYIDPHAWDQPPPDLTQPLEPKVASTYFMQSYYEAVISVRKAQAAGKTTPRQRLRERFQEELEGWTSYQFDQVSREIRKAYVDLLEEVCGPIQGRKINDKLVRFLQEEEEQAGEGQRATAALPQVVLQSVEHDGYQSPPAGPQRAQSINHPTPEQGIVYTHEPGRSTTAMPGSRLTREVQTYPQFAPGRDTHRAISPGPGTPKYELPPVRPVPSEPLDPITADRFIKTWKQADNYTGRPYDILLDRTKIFVQTCDRRGISVNQYHAVFPEILTDRARDYWTNFSWLDMRWDEMYAMLDKHFNTELNHAQYYTDWTATTFARMRQDNADKGAQEVLEMLLDKLRLVQRALGDEYQGERQLHTAVVRACRGMPEFESALMVQKGTCEALFSDLRASLQVAQDRAGRQYLLQEEAHDAHFTDRRYHRNQQGPRPGRAQAPRWKPNLTPRSSTRSPGPRSSMRTHASPTTFQEKNADYCFVCKKQGCRSWKHTKEEREGARQRYHQACDTLGEEREDFDLFLTNWEANRPQPHDDTSEVDNEEEDEDDQYQAAQFLQSQAFLHRATGENMYFVKPKQQADQFVLHNQYSTTYQGELWDTGAARVSTVGKCQVLAYLRENPRARIDWTPGSTEVRFGGGKAEQAIGTMTMENALGTITYHVLNAQTPFLFCLHDADKLEAYFNNVENVIVRKDGTRVPVVRKWGHPFFNVSRTEAATFFTEQELRRLHRRFGHPRTERLYKLLQEAGHRDVRQDILEKITKICHQCQTHDPAPQRFKFSIKDECEFNYEVILDVLWLDGKPVLHVIDSATGFQAATFLKDMSAHTTWNALCRIWIHIYLGPPDIITHDPGKNFASEEFHSNARIVGTTCKEMPVEAHWALGKIERAHAPLRRAFDILSQELKGSADKETILQMTVKALNDTAGPDGLVPTLLVFGAYPRINEESAPSATIAQRAMAMSKARKALAKHRAEIAISRALNTRNGPRAQKMLDITLGSEVLVWREGKGWQGPYQVQTVDQTNTTVTINNIPKTFRTTHCKPFHRDPAETQEPHDADERTPQDQPNPDPDAHDRPWTPADLDRALQKERLVVQLLQGEAYVTEKEKTAWDLAIALRAKGKINTPGPPFEAADDQEVDSLIAKGAIEIMKYDPTLHKGRMWKTRLVREIKGQTSAQPYEKSRMVLQGYNDPEKEELLTQAPTIQRMSQRLLLAIGAGLIARSDMRFELRDITQAYVQSEDFLQRTIIAQLPKEIRHRYPANTVLWIKKSLYGLAESGTYWWKTYHAHHRNALGMKPSSYDPCLLYTTGDQDCFGITGMQTDDTLTVATPAFSTLEEEMLHAAGFQAKEKQLLTHDNYLEFNGCKIQLQGERVRITQKGQLAQLKLVDHKAPDAAQQFIAQRARGAYVATICQPEAAYDLSVAAQSSQQPTKEAITALNKRLAWQMENPNRGLVYLPISPERAKLYIFTDGSFANNKDMTSQLGYVIVLGEEIARSKEQFQLQGNIVHWSSTKCKRVTRSVLASELYGMTTGFDHGFVLATTIARIAEVVGQPSIQTIVCTDSKSF</sequence>
<dbReference type="SUPFAM" id="SSF53098">
    <property type="entry name" value="Ribonuclease H-like"/>
    <property type="match status" value="1"/>
</dbReference>
<evidence type="ECO:0000313" key="5">
    <source>
        <dbReference type="Proteomes" id="UP000294847"/>
    </source>
</evidence>
<feature type="region of interest" description="Disordered" evidence="2">
    <location>
        <begin position="464"/>
        <end position="514"/>
    </location>
</feature>
<dbReference type="GO" id="GO:0005634">
    <property type="term" value="C:nucleus"/>
    <property type="evidence" value="ECO:0007669"/>
    <property type="project" value="UniProtKB-ARBA"/>
</dbReference>
<dbReference type="GO" id="GO:0003723">
    <property type="term" value="F:RNA binding"/>
    <property type="evidence" value="ECO:0007669"/>
    <property type="project" value="UniProtKB-KW"/>
</dbReference>
<organism evidence="4 5">
    <name type="scientific">Pyricularia oryzae</name>
    <name type="common">Rice blast fungus</name>
    <name type="synonym">Magnaporthe oryzae</name>
    <dbReference type="NCBI Taxonomy" id="318829"/>
    <lineage>
        <taxon>Eukaryota</taxon>
        <taxon>Fungi</taxon>
        <taxon>Dikarya</taxon>
        <taxon>Ascomycota</taxon>
        <taxon>Pezizomycotina</taxon>
        <taxon>Sordariomycetes</taxon>
        <taxon>Sordariomycetidae</taxon>
        <taxon>Magnaporthales</taxon>
        <taxon>Pyriculariaceae</taxon>
        <taxon>Pyricularia</taxon>
    </lineage>
</organism>
<dbReference type="PANTHER" id="PTHR37984">
    <property type="entry name" value="PROTEIN CBG26694"/>
    <property type="match status" value="1"/>
</dbReference>
<feature type="compositionally biased region" description="Acidic residues" evidence="2">
    <location>
        <begin position="582"/>
        <end position="594"/>
    </location>
</feature>